<accession>A0ABU7XM48</accession>
<dbReference type="PANTHER" id="PTHR43309">
    <property type="entry name" value="5-OXOPROLINASE SUBUNIT C"/>
    <property type="match status" value="1"/>
</dbReference>
<proteinExistence type="predicted"/>
<gene>
    <name evidence="5" type="ORF">N1F79_01455</name>
</gene>
<protein>
    <submittedName>
        <fullName evidence="5">Biotin-dependent carboxyltransferase family protein</fullName>
    </submittedName>
</protein>
<comment type="caution">
    <text evidence="5">The sequence shown here is derived from an EMBL/GenBank/DDBJ whole genome shotgun (WGS) entry which is preliminary data.</text>
</comment>
<dbReference type="SMART" id="SM00797">
    <property type="entry name" value="AHS2"/>
    <property type="match status" value="1"/>
</dbReference>
<dbReference type="PANTHER" id="PTHR43309:SF5">
    <property type="entry name" value="5-OXOPROLINASE SUBUNIT C"/>
    <property type="match status" value="1"/>
</dbReference>
<dbReference type="InterPro" id="IPR052708">
    <property type="entry name" value="PxpC"/>
</dbReference>
<evidence type="ECO:0000313" key="5">
    <source>
        <dbReference type="EMBL" id="MEF3831783.1"/>
    </source>
</evidence>
<keyword evidence="6" id="KW-1185">Reference proteome</keyword>
<keyword evidence="2" id="KW-0378">Hydrolase</keyword>
<dbReference type="Gene3D" id="2.40.100.10">
    <property type="entry name" value="Cyclophilin-like"/>
    <property type="match status" value="1"/>
</dbReference>
<sequence length="281" mass="30992">MIKVLKTGLYSTIQDSGRHGYQDYGVPYSGVMDAYSGSMANVLLGNNEDAAVIEMTMTGPTLEFNCDTSICISGADISPELNEIPIKLNKPVQVKSGDIVSFGKLISGFRSYLAVLGGFKTENVMNSYSMYQGVTKQSRLSKNNELLVNAPLKDFTMKHAVIKVRDRHFTTKHIEVFKGPEFQKLSKVQQDSLFATSFTISKKNNRMAYQLEESLGNDLEPIITSSVLPGTVQLTPSGKLIILMRDCQTTGGYPRVLQLKETAINILAQKFTGGTIHFNLK</sequence>
<feature type="domain" description="Carboxyltransferase" evidence="4">
    <location>
        <begin position="23"/>
        <end position="281"/>
    </location>
</feature>
<dbReference type="Proteomes" id="UP001337305">
    <property type="component" value="Unassembled WGS sequence"/>
</dbReference>
<keyword evidence="3" id="KW-0067">ATP-binding</keyword>
<dbReference type="RefSeq" id="WP_303308783.1">
    <property type="nucleotide sequence ID" value="NZ_JAODOP010000001.1"/>
</dbReference>
<name>A0ABU7XM48_9FLAO</name>
<evidence type="ECO:0000256" key="2">
    <source>
        <dbReference type="ARBA" id="ARBA00022801"/>
    </source>
</evidence>
<evidence type="ECO:0000256" key="1">
    <source>
        <dbReference type="ARBA" id="ARBA00022741"/>
    </source>
</evidence>
<organism evidence="5 6">
    <name type="scientific">Flavivirga spongiicola</name>
    <dbReference type="NCBI Taxonomy" id="421621"/>
    <lineage>
        <taxon>Bacteria</taxon>
        <taxon>Pseudomonadati</taxon>
        <taxon>Bacteroidota</taxon>
        <taxon>Flavobacteriia</taxon>
        <taxon>Flavobacteriales</taxon>
        <taxon>Flavobacteriaceae</taxon>
        <taxon>Flavivirga</taxon>
    </lineage>
</organism>
<dbReference type="InterPro" id="IPR003778">
    <property type="entry name" value="CT_A_B"/>
</dbReference>
<dbReference type="Pfam" id="PF02626">
    <property type="entry name" value="CT_A_B"/>
    <property type="match status" value="1"/>
</dbReference>
<reference evidence="5 6" key="1">
    <citation type="submission" date="2022-09" db="EMBL/GenBank/DDBJ databases">
        <title>Genome sequencing of Flavivirga sp. MEBiC05379.</title>
        <authorList>
            <person name="Oh H.-M."/>
            <person name="Kwon K.K."/>
            <person name="Park M.J."/>
            <person name="Yang S.-H."/>
        </authorList>
    </citation>
    <scope>NUCLEOTIDE SEQUENCE [LARGE SCALE GENOMIC DNA]</scope>
    <source>
        <strain evidence="5 6">MEBiC05379</strain>
    </source>
</reference>
<evidence type="ECO:0000313" key="6">
    <source>
        <dbReference type="Proteomes" id="UP001337305"/>
    </source>
</evidence>
<evidence type="ECO:0000259" key="4">
    <source>
        <dbReference type="SMART" id="SM00797"/>
    </source>
</evidence>
<evidence type="ECO:0000256" key="3">
    <source>
        <dbReference type="ARBA" id="ARBA00022840"/>
    </source>
</evidence>
<dbReference type="InterPro" id="IPR029000">
    <property type="entry name" value="Cyclophilin-like_dom_sf"/>
</dbReference>
<keyword evidence="1" id="KW-0547">Nucleotide-binding</keyword>
<dbReference type="EMBL" id="JAODOP010000001">
    <property type="protein sequence ID" value="MEF3831783.1"/>
    <property type="molecule type" value="Genomic_DNA"/>
</dbReference>